<dbReference type="AlphaFoldDB" id="A0AAN9JBI9"/>
<evidence type="ECO:0000313" key="2">
    <source>
        <dbReference type="Proteomes" id="UP001359559"/>
    </source>
</evidence>
<accession>A0AAN9JBI9</accession>
<gene>
    <name evidence="1" type="ORF">RJT34_18165</name>
</gene>
<name>A0AAN9JBI9_CLITE</name>
<keyword evidence="2" id="KW-1185">Reference proteome</keyword>
<sequence length="145" mass="16261">MPLSTTSLHFTLLFPSRCRRLSNLSPPLLFLSLESICGFLETLLRGKTWKTLNFLLLLPLLTEDLWITGANSIHSSQISSTNSCLTSSFHRSSNPLTLSFLGYAFWLPNNIQVPVVFSYEEKGLYIVAASVLLYLCKSSDRDIAK</sequence>
<evidence type="ECO:0000313" key="1">
    <source>
        <dbReference type="EMBL" id="KAK7295259.1"/>
    </source>
</evidence>
<reference evidence="1 2" key="1">
    <citation type="submission" date="2024-01" db="EMBL/GenBank/DDBJ databases">
        <title>The genomes of 5 underutilized Papilionoideae crops provide insights into root nodulation and disease resistance.</title>
        <authorList>
            <person name="Yuan L."/>
        </authorList>
    </citation>
    <scope>NUCLEOTIDE SEQUENCE [LARGE SCALE GENOMIC DNA]</scope>
    <source>
        <strain evidence="1">LY-2023</strain>
        <tissue evidence="1">Leaf</tissue>
    </source>
</reference>
<dbReference type="EMBL" id="JAYKXN010000004">
    <property type="protein sequence ID" value="KAK7295259.1"/>
    <property type="molecule type" value="Genomic_DNA"/>
</dbReference>
<organism evidence="1 2">
    <name type="scientific">Clitoria ternatea</name>
    <name type="common">Butterfly pea</name>
    <dbReference type="NCBI Taxonomy" id="43366"/>
    <lineage>
        <taxon>Eukaryota</taxon>
        <taxon>Viridiplantae</taxon>
        <taxon>Streptophyta</taxon>
        <taxon>Embryophyta</taxon>
        <taxon>Tracheophyta</taxon>
        <taxon>Spermatophyta</taxon>
        <taxon>Magnoliopsida</taxon>
        <taxon>eudicotyledons</taxon>
        <taxon>Gunneridae</taxon>
        <taxon>Pentapetalae</taxon>
        <taxon>rosids</taxon>
        <taxon>fabids</taxon>
        <taxon>Fabales</taxon>
        <taxon>Fabaceae</taxon>
        <taxon>Papilionoideae</taxon>
        <taxon>50 kb inversion clade</taxon>
        <taxon>NPAAA clade</taxon>
        <taxon>indigoferoid/millettioid clade</taxon>
        <taxon>Phaseoleae</taxon>
        <taxon>Clitoria</taxon>
    </lineage>
</organism>
<protein>
    <submittedName>
        <fullName evidence="1">Uncharacterized protein</fullName>
    </submittedName>
</protein>
<comment type="caution">
    <text evidence="1">The sequence shown here is derived from an EMBL/GenBank/DDBJ whole genome shotgun (WGS) entry which is preliminary data.</text>
</comment>
<dbReference type="Proteomes" id="UP001359559">
    <property type="component" value="Unassembled WGS sequence"/>
</dbReference>
<proteinExistence type="predicted"/>